<dbReference type="InterPro" id="IPR011006">
    <property type="entry name" value="CheY-like_superfamily"/>
</dbReference>
<dbReference type="SMART" id="SM00091">
    <property type="entry name" value="PAS"/>
    <property type="match status" value="1"/>
</dbReference>
<evidence type="ECO:0000313" key="9">
    <source>
        <dbReference type="EMBL" id="BDG10127.1"/>
    </source>
</evidence>
<dbReference type="Pfam" id="PF02518">
    <property type="entry name" value="HATPase_c"/>
    <property type="match status" value="1"/>
</dbReference>
<accession>A0ABM7XE36</accession>
<dbReference type="PRINTS" id="PR00344">
    <property type="entry name" value="BCTRLSENSOR"/>
</dbReference>
<protein>
    <recommendedName>
        <fullName evidence="2">histidine kinase</fullName>
        <ecNumber evidence="2">2.7.13.3</ecNumber>
    </recommendedName>
</protein>
<dbReference type="SMART" id="SM00388">
    <property type="entry name" value="HisKA"/>
    <property type="match status" value="1"/>
</dbReference>
<dbReference type="NCBIfam" id="TIGR00229">
    <property type="entry name" value="sensory_box"/>
    <property type="match status" value="1"/>
</dbReference>
<evidence type="ECO:0000313" key="10">
    <source>
        <dbReference type="Proteomes" id="UP001162734"/>
    </source>
</evidence>
<dbReference type="SMART" id="SM00448">
    <property type="entry name" value="REC"/>
    <property type="match status" value="1"/>
</dbReference>
<dbReference type="Gene3D" id="3.40.50.2300">
    <property type="match status" value="1"/>
</dbReference>
<dbReference type="CDD" id="cd00082">
    <property type="entry name" value="HisKA"/>
    <property type="match status" value="1"/>
</dbReference>
<reference evidence="10" key="1">
    <citation type="journal article" date="2022" name="Int. J. Syst. Evol. Microbiol.">
        <title>Anaeromyxobacter oryzae sp. nov., Anaeromyxobacter diazotrophicus sp. nov. and Anaeromyxobacter paludicola sp. nov., isolated from paddy soils.</title>
        <authorList>
            <person name="Itoh H."/>
            <person name="Xu Z."/>
            <person name="Mise K."/>
            <person name="Masuda Y."/>
            <person name="Ushijima N."/>
            <person name="Hayakawa C."/>
            <person name="Shiratori Y."/>
            <person name="Senoo K."/>
        </authorList>
    </citation>
    <scope>NUCLEOTIDE SEQUENCE [LARGE SCALE GENOMIC DNA]</scope>
    <source>
        <strain evidence="10">Red630</strain>
    </source>
</reference>
<feature type="modified residue" description="4-aspartylphosphate" evidence="6">
    <location>
        <position position="450"/>
    </location>
</feature>
<dbReference type="InterPro" id="IPR035965">
    <property type="entry name" value="PAS-like_dom_sf"/>
</dbReference>
<dbReference type="InterPro" id="IPR003594">
    <property type="entry name" value="HATPase_dom"/>
</dbReference>
<evidence type="ECO:0000256" key="4">
    <source>
        <dbReference type="ARBA" id="ARBA00022679"/>
    </source>
</evidence>
<dbReference type="EMBL" id="AP025592">
    <property type="protein sequence ID" value="BDG10127.1"/>
    <property type="molecule type" value="Genomic_DNA"/>
</dbReference>
<dbReference type="InterPro" id="IPR036890">
    <property type="entry name" value="HATPase_C_sf"/>
</dbReference>
<evidence type="ECO:0000256" key="2">
    <source>
        <dbReference type="ARBA" id="ARBA00012438"/>
    </source>
</evidence>
<comment type="catalytic activity">
    <reaction evidence="1">
        <text>ATP + protein L-histidine = ADP + protein N-phospho-L-histidine.</text>
        <dbReference type="EC" id="2.7.13.3"/>
    </reaction>
</comment>
<dbReference type="InterPro" id="IPR036097">
    <property type="entry name" value="HisK_dim/P_sf"/>
</dbReference>
<keyword evidence="4" id="KW-0808">Transferase</keyword>
<name>A0ABM7XE36_9BACT</name>
<evidence type="ECO:0000256" key="3">
    <source>
        <dbReference type="ARBA" id="ARBA00022553"/>
    </source>
</evidence>
<evidence type="ECO:0000256" key="1">
    <source>
        <dbReference type="ARBA" id="ARBA00000085"/>
    </source>
</evidence>
<dbReference type="Gene3D" id="3.30.565.10">
    <property type="entry name" value="Histidine kinase-like ATPase, C-terminal domain"/>
    <property type="match status" value="1"/>
</dbReference>
<dbReference type="Pfam" id="PF00072">
    <property type="entry name" value="Response_reg"/>
    <property type="match status" value="1"/>
</dbReference>
<dbReference type="CDD" id="cd00130">
    <property type="entry name" value="PAS"/>
    <property type="match status" value="1"/>
</dbReference>
<organism evidence="9 10">
    <name type="scientific">Anaeromyxobacter paludicola</name>
    <dbReference type="NCBI Taxonomy" id="2918171"/>
    <lineage>
        <taxon>Bacteria</taxon>
        <taxon>Pseudomonadati</taxon>
        <taxon>Myxococcota</taxon>
        <taxon>Myxococcia</taxon>
        <taxon>Myxococcales</taxon>
        <taxon>Cystobacterineae</taxon>
        <taxon>Anaeromyxobacteraceae</taxon>
        <taxon>Anaeromyxobacter</taxon>
    </lineage>
</organism>
<dbReference type="RefSeq" id="WP_248342521.1">
    <property type="nucleotide sequence ID" value="NZ_AP025592.1"/>
</dbReference>
<dbReference type="InterPro" id="IPR005467">
    <property type="entry name" value="His_kinase_dom"/>
</dbReference>
<evidence type="ECO:0000259" key="8">
    <source>
        <dbReference type="PROSITE" id="PS50110"/>
    </source>
</evidence>
<evidence type="ECO:0000256" key="6">
    <source>
        <dbReference type="PROSITE-ProRule" id="PRU00169"/>
    </source>
</evidence>
<evidence type="ECO:0000259" key="7">
    <source>
        <dbReference type="PROSITE" id="PS50109"/>
    </source>
</evidence>
<dbReference type="SUPFAM" id="SSF55874">
    <property type="entry name" value="ATPase domain of HSP90 chaperone/DNA topoisomerase II/histidine kinase"/>
    <property type="match status" value="1"/>
</dbReference>
<evidence type="ECO:0000256" key="5">
    <source>
        <dbReference type="ARBA" id="ARBA00022777"/>
    </source>
</evidence>
<proteinExistence type="predicted"/>
<dbReference type="Gene3D" id="3.30.450.20">
    <property type="entry name" value="PAS domain"/>
    <property type="match status" value="1"/>
</dbReference>
<dbReference type="InterPro" id="IPR004358">
    <property type="entry name" value="Sig_transdc_His_kin-like_C"/>
</dbReference>
<dbReference type="EC" id="2.7.13.3" evidence="2"/>
<keyword evidence="3 6" id="KW-0597">Phosphoprotein</keyword>
<dbReference type="PROSITE" id="PS50110">
    <property type="entry name" value="RESPONSE_REGULATORY"/>
    <property type="match status" value="1"/>
</dbReference>
<dbReference type="InterPro" id="IPR000014">
    <property type="entry name" value="PAS"/>
</dbReference>
<keyword evidence="5" id="KW-0418">Kinase</keyword>
<gene>
    <name evidence="9" type="ORF">AMPC_32400</name>
</gene>
<keyword evidence="10" id="KW-1185">Reference proteome</keyword>
<feature type="domain" description="Response regulatory" evidence="8">
    <location>
        <begin position="401"/>
        <end position="517"/>
    </location>
</feature>
<dbReference type="SUPFAM" id="SSF52172">
    <property type="entry name" value="CheY-like"/>
    <property type="match status" value="1"/>
</dbReference>
<dbReference type="InterPro" id="IPR003661">
    <property type="entry name" value="HisK_dim/P_dom"/>
</dbReference>
<dbReference type="Pfam" id="PF13188">
    <property type="entry name" value="PAS_8"/>
    <property type="match status" value="1"/>
</dbReference>
<dbReference type="PROSITE" id="PS50109">
    <property type="entry name" value="HIS_KIN"/>
    <property type="match status" value="1"/>
</dbReference>
<dbReference type="InterPro" id="IPR001789">
    <property type="entry name" value="Sig_transdc_resp-reg_receiver"/>
</dbReference>
<sequence>MRNDPGESSTTLDGDPLAGAPATLLFENNPNPMWVFERATLAFVAVNDAAVARYGYSRAEFLSMTLRDIRPREDVGPLETWLHQAQPCGSTSAGVWRHRRKDGTVFPVEILNHGLELGDRRCELVLALDVSERQRAREERERMLRELAASDRLATLGALAGGLAHELNNPLSYVLSNLSYVERELAALATGGPPGFEQVRALAEAVADALEGARRVHRVVRELRQLSQPADERLAAVELHGVVEGALALAGNEIRHRARLELDLDEAPVVRGDPARLGQVALHLLLNAALAIRPGERERHLIQVAARAEGDQAVLEVTDTGPAVPERALPRVFEPFTVTRADGAGAGLGLSICRTLVCGMGGELTADSGRGRNVFQARLPLARPAAPRDAPPGAAPARLPRVLLLDDEEGIGRAVRRALHGFAEVVCETAGRQALQRFAAGERFDLVLCDVMMPQMTGTQFHAALAQLDPAAARDLVFVSGGAFAGAEREALALLPNERLEKPLDLARLRSLLAARAPHFPPAGQ</sequence>
<dbReference type="SUPFAM" id="SSF55785">
    <property type="entry name" value="PYP-like sensor domain (PAS domain)"/>
    <property type="match status" value="1"/>
</dbReference>
<feature type="domain" description="Histidine kinase" evidence="7">
    <location>
        <begin position="162"/>
        <end position="383"/>
    </location>
</feature>
<dbReference type="PANTHER" id="PTHR43047">
    <property type="entry name" value="TWO-COMPONENT HISTIDINE PROTEIN KINASE"/>
    <property type="match status" value="1"/>
</dbReference>
<dbReference type="PANTHER" id="PTHR43047:SF72">
    <property type="entry name" value="OSMOSENSING HISTIDINE PROTEIN KINASE SLN1"/>
    <property type="match status" value="1"/>
</dbReference>
<dbReference type="SMART" id="SM00387">
    <property type="entry name" value="HATPase_c"/>
    <property type="match status" value="1"/>
</dbReference>
<dbReference type="SUPFAM" id="SSF47384">
    <property type="entry name" value="Homodimeric domain of signal transducing histidine kinase"/>
    <property type="match status" value="1"/>
</dbReference>
<dbReference type="Gene3D" id="1.10.287.130">
    <property type="match status" value="1"/>
</dbReference>
<dbReference type="Proteomes" id="UP001162734">
    <property type="component" value="Chromosome"/>
</dbReference>